<feature type="transmembrane region" description="Helical" evidence="1">
    <location>
        <begin position="29"/>
        <end position="48"/>
    </location>
</feature>
<sequence length="238" mass="26055">MSTNRSAPYPPDTTHGAQAARNRRAALRALWWSTGTALGAATIAAAFWFADREDPQIDSWTWTLLLIVLGLIVVAVLRATGAVRADRVAWSAALTDLLTERGQPSEEPADAVLGLSWNLERDVAQVAWNGIPAGTWRPTRNPSWQPRSTTDPVARDDVVHTSRHGYAHLRIEGRPYLVNRTGAVLVDADGIEWSLQKLSLPDGPRAIGMLPRILGPGGAVTVLQAHRRLEIEARSRSW</sequence>
<gene>
    <name evidence="2" type="ORF">WCD74_13880</name>
</gene>
<evidence type="ECO:0000313" key="2">
    <source>
        <dbReference type="EMBL" id="MEJ2868857.1"/>
    </source>
</evidence>
<dbReference type="RefSeq" id="WP_337695437.1">
    <property type="nucleotide sequence ID" value="NZ_JBBEGN010000006.1"/>
</dbReference>
<evidence type="ECO:0000313" key="3">
    <source>
        <dbReference type="Proteomes" id="UP001385809"/>
    </source>
</evidence>
<dbReference type="EMBL" id="JBBEGN010000006">
    <property type="protein sequence ID" value="MEJ2868857.1"/>
    <property type="molecule type" value="Genomic_DNA"/>
</dbReference>
<keyword evidence="1" id="KW-0812">Transmembrane</keyword>
<dbReference type="Proteomes" id="UP001385809">
    <property type="component" value="Unassembled WGS sequence"/>
</dbReference>
<organism evidence="2 3">
    <name type="scientific">Actinomycetospora aurantiaca</name>
    <dbReference type="NCBI Taxonomy" id="3129233"/>
    <lineage>
        <taxon>Bacteria</taxon>
        <taxon>Bacillati</taxon>
        <taxon>Actinomycetota</taxon>
        <taxon>Actinomycetes</taxon>
        <taxon>Pseudonocardiales</taxon>
        <taxon>Pseudonocardiaceae</taxon>
        <taxon>Actinomycetospora</taxon>
    </lineage>
</organism>
<name>A0ABU8MNY0_9PSEU</name>
<comment type="caution">
    <text evidence="2">The sequence shown here is derived from an EMBL/GenBank/DDBJ whole genome shotgun (WGS) entry which is preliminary data.</text>
</comment>
<evidence type="ECO:0000256" key="1">
    <source>
        <dbReference type="SAM" id="Phobius"/>
    </source>
</evidence>
<protein>
    <submittedName>
        <fullName evidence="2">Uncharacterized protein</fullName>
    </submittedName>
</protein>
<proteinExistence type="predicted"/>
<keyword evidence="3" id="KW-1185">Reference proteome</keyword>
<feature type="transmembrane region" description="Helical" evidence="1">
    <location>
        <begin position="60"/>
        <end position="77"/>
    </location>
</feature>
<reference evidence="2 3" key="1">
    <citation type="submission" date="2024-03" db="EMBL/GenBank/DDBJ databases">
        <title>Actinomycetospora sp. OC33-EN08, a novel actinomycete isolated from wild orchid (Aerides multiflora).</title>
        <authorList>
            <person name="Suriyachadkun C."/>
        </authorList>
    </citation>
    <scope>NUCLEOTIDE SEQUENCE [LARGE SCALE GENOMIC DNA]</scope>
    <source>
        <strain evidence="2 3">OC33-EN08</strain>
    </source>
</reference>
<keyword evidence="1" id="KW-0472">Membrane</keyword>
<keyword evidence="1" id="KW-1133">Transmembrane helix</keyword>
<accession>A0ABU8MNY0</accession>